<evidence type="ECO:0000313" key="3">
    <source>
        <dbReference type="EMBL" id="KAG7379036.1"/>
    </source>
</evidence>
<organism evidence="3 4">
    <name type="scientific">Phytophthora pseudosyringae</name>
    <dbReference type="NCBI Taxonomy" id="221518"/>
    <lineage>
        <taxon>Eukaryota</taxon>
        <taxon>Sar</taxon>
        <taxon>Stramenopiles</taxon>
        <taxon>Oomycota</taxon>
        <taxon>Peronosporomycetes</taxon>
        <taxon>Peronosporales</taxon>
        <taxon>Peronosporaceae</taxon>
        <taxon>Phytophthora</taxon>
    </lineage>
</organism>
<dbReference type="Pfam" id="PF00514">
    <property type="entry name" value="Arm"/>
    <property type="match status" value="1"/>
</dbReference>
<keyword evidence="4" id="KW-1185">Reference proteome</keyword>
<feature type="compositionally biased region" description="Basic residues" evidence="2">
    <location>
        <begin position="515"/>
        <end position="527"/>
    </location>
</feature>
<feature type="region of interest" description="Disordered" evidence="2">
    <location>
        <begin position="501"/>
        <end position="527"/>
    </location>
</feature>
<feature type="repeat" description="ARM" evidence="1">
    <location>
        <begin position="369"/>
        <end position="411"/>
    </location>
</feature>
<evidence type="ECO:0008006" key="5">
    <source>
        <dbReference type="Google" id="ProtNLM"/>
    </source>
</evidence>
<comment type="caution">
    <text evidence="3">The sequence shown here is derived from an EMBL/GenBank/DDBJ whole genome shotgun (WGS) entry which is preliminary data.</text>
</comment>
<dbReference type="PANTHER" id="PTHR23315:SF7">
    <property type="entry name" value="U-BOX DOMAIN-CONTAINING PROTEIN 4"/>
    <property type="match status" value="1"/>
</dbReference>
<feature type="region of interest" description="Disordered" evidence="2">
    <location>
        <begin position="60"/>
        <end position="82"/>
    </location>
</feature>
<dbReference type="EMBL" id="JAGDFM010000377">
    <property type="protein sequence ID" value="KAG7379036.1"/>
    <property type="molecule type" value="Genomic_DNA"/>
</dbReference>
<dbReference type="AlphaFoldDB" id="A0A8T1VDK4"/>
<evidence type="ECO:0000256" key="1">
    <source>
        <dbReference type="PROSITE-ProRule" id="PRU00259"/>
    </source>
</evidence>
<accession>A0A8T1VDK4</accession>
<dbReference type="PROSITE" id="PS50176">
    <property type="entry name" value="ARM_REPEAT"/>
    <property type="match status" value="1"/>
</dbReference>
<proteinExistence type="predicted"/>
<dbReference type="InterPro" id="IPR000225">
    <property type="entry name" value="Armadillo"/>
</dbReference>
<name>A0A8T1VDK4_9STRA</name>
<dbReference type="Proteomes" id="UP000694044">
    <property type="component" value="Unassembled WGS sequence"/>
</dbReference>
<sequence length="543" mass="60468">METTKPELEPEASRFVVSEPDPAFEFLICPDCYRRRRHTRNLCECQEGLDWSTDIEELQSSTLHRDPNPKNVTPSSTAAKGGNAVLSNPVQAAGLPIRSTILEPARRGSLMTPESFAGDEALDAQIFCSAVPDRTDIIKRTFGTRFVKTCVPRSSDHPFQCEQDSPMQRMYAWLRDVGFGRQVAARQVGQHVRFYPSLPIWTRAGVQLIWLRWTESLAVGAIYEHWQHIAYSMTLDPQTCLVLQLDFSVAARSIQNPSKSMDPHRKSISATATKTGLAALKRPTLGNVVTKRVQPNYLRLDFPLPLQQMMERFRNLLHSFNHVQILYWTRRFVRYGDLLLEMKTIKEIALDLLTLLADDKHCELIVHAGAIAPLVCLLQSHTRSQAESAAFALSALAERNAEYAAAIVLAGALPPLVALFRSRFDYGVYALAKFALTSEENAAALAREGAITQLVALVKHGSKSQQEAAARALWHVASTSDANRSEIVREGGKGSRMVLLRSGPATHKVSESKPATRHHNSKKPKSTARLLRRLSQSLDSADM</sequence>
<evidence type="ECO:0000313" key="4">
    <source>
        <dbReference type="Proteomes" id="UP000694044"/>
    </source>
</evidence>
<protein>
    <recommendedName>
        <fullName evidence="5">Armadillo repeat-containing domain-containing protein</fullName>
    </recommendedName>
</protein>
<dbReference type="PANTHER" id="PTHR23315">
    <property type="entry name" value="U BOX DOMAIN-CONTAINING"/>
    <property type="match status" value="1"/>
</dbReference>
<reference evidence="3" key="1">
    <citation type="submission" date="2021-02" db="EMBL/GenBank/DDBJ databases">
        <authorList>
            <person name="Palmer J.M."/>
        </authorList>
    </citation>
    <scope>NUCLEOTIDE SEQUENCE</scope>
    <source>
        <strain evidence="3">SCRP734</strain>
    </source>
</reference>
<gene>
    <name evidence="3" type="ORF">PHYPSEUDO_009131</name>
</gene>
<evidence type="ECO:0000256" key="2">
    <source>
        <dbReference type="SAM" id="MobiDB-lite"/>
    </source>
</evidence>
<dbReference type="SMART" id="SM00185">
    <property type="entry name" value="ARM"/>
    <property type="match status" value="3"/>
</dbReference>